<dbReference type="InterPro" id="IPR010432">
    <property type="entry name" value="RDD"/>
</dbReference>
<evidence type="ECO:0000256" key="1">
    <source>
        <dbReference type="ARBA" id="ARBA00004141"/>
    </source>
</evidence>
<reference evidence="7 8" key="1">
    <citation type="submission" date="2022-04" db="EMBL/GenBank/DDBJ databases">
        <title>Halobacillus sp. isolated from saltern.</title>
        <authorList>
            <person name="Won M."/>
            <person name="Lee C.-M."/>
            <person name="Woen H.-Y."/>
            <person name="Kwon S.-W."/>
        </authorList>
    </citation>
    <scope>NUCLEOTIDE SEQUENCE [LARGE SCALE GENOMIC DNA]</scope>
    <source>
        <strain evidence="7 8">SSBR10-3</strain>
    </source>
</reference>
<organism evidence="7 8">
    <name type="scientific">Halobacillus salinarum</name>
    <dbReference type="NCBI Taxonomy" id="2932257"/>
    <lineage>
        <taxon>Bacteria</taxon>
        <taxon>Bacillati</taxon>
        <taxon>Bacillota</taxon>
        <taxon>Bacilli</taxon>
        <taxon>Bacillales</taxon>
        <taxon>Bacillaceae</taxon>
        <taxon>Halobacillus</taxon>
    </lineage>
</organism>
<evidence type="ECO:0000313" key="7">
    <source>
        <dbReference type="EMBL" id="UOQ45034.1"/>
    </source>
</evidence>
<dbReference type="EMBL" id="CP095073">
    <property type="protein sequence ID" value="UOQ45034.1"/>
    <property type="molecule type" value="Genomic_DNA"/>
</dbReference>
<feature type="transmembrane region" description="Helical" evidence="5">
    <location>
        <begin position="31"/>
        <end position="51"/>
    </location>
</feature>
<evidence type="ECO:0000256" key="2">
    <source>
        <dbReference type="ARBA" id="ARBA00022692"/>
    </source>
</evidence>
<keyword evidence="3 5" id="KW-1133">Transmembrane helix</keyword>
<gene>
    <name evidence="7" type="ORF">MUN89_03515</name>
</gene>
<dbReference type="PANTHER" id="PTHR38480">
    <property type="entry name" value="SLR0254 PROTEIN"/>
    <property type="match status" value="1"/>
</dbReference>
<accession>A0ABY4ELJ6</accession>
<evidence type="ECO:0000256" key="3">
    <source>
        <dbReference type="ARBA" id="ARBA00022989"/>
    </source>
</evidence>
<feature type="domain" description="RDD" evidence="6">
    <location>
        <begin position="20"/>
        <end position="154"/>
    </location>
</feature>
<comment type="subcellular location">
    <subcellularLocation>
        <location evidence="1">Membrane</location>
        <topology evidence="1">Multi-pass membrane protein</topology>
    </subcellularLocation>
</comment>
<evidence type="ECO:0000313" key="8">
    <source>
        <dbReference type="Proteomes" id="UP000831787"/>
    </source>
</evidence>
<feature type="transmembrane region" description="Helical" evidence="5">
    <location>
        <begin position="63"/>
        <end position="89"/>
    </location>
</feature>
<proteinExistence type="predicted"/>
<sequence length="268" mass="30751">MNQPQLNIKTPEHVALQFNLAGLGSRAAAQIIDSVLLTVMYIGLFLAAVFINSHSTWFLLSEVSAYVTAVIIVVTFLIFWGYFFLFELLTGGKTPGKMLVGIRVIQENGSSATAISLLIRNLLRIVDMLPTNYLLGMAFVFFHTHHKRIGDIVGGTLVVYERKKKNEGRRKKTPLEKEISRRGITEDSLVLEEQVRRRITNKEWKLLQTYMQRFPRLRGTERENISFEVGSILLPLVEIDYEGKTTEEREDLLIALYLNVKEDWEFEL</sequence>
<evidence type="ECO:0000256" key="5">
    <source>
        <dbReference type="SAM" id="Phobius"/>
    </source>
</evidence>
<keyword evidence="2 5" id="KW-0812">Transmembrane</keyword>
<keyword evidence="8" id="KW-1185">Reference proteome</keyword>
<keyword evidence="4 5" id="KW-0472">Membrane</keyword>
<dbReference type="RefSeq" id="WP_244711457.1">
    <property type="nucleotide sequence ID" value="NZ_CP095073.1"/>
</dbReference>
<evidence type="ECO:0000256" key="4">
    <source>
        <dbReference type="ARBA" id="ARBA00023136"/>
    </source>
</evidence>
<dbReference type="Proteomes" id="UP000831787">
    <property type="component" value="Chromosome"/>
</dbReference>
<dbReference type="Pfam" id="PF06271">
    <property type="entry name" value="RDD"/>
    <property type="match status" value="1"/>
</dbReference>
<name>A0ABY4ELJ6_9BACI</name>
<evidence type="ECO:0000259" key="6">
    <source>
        <dbReference type="Pfam" id="PF06271"/>
    </source>
</evidence>
<protein>
    <submittedName>
        <fullName evidence="7">RDD family protein</fullName>
    </submittedName>
</protein>
<dbReference type="PANTHER" id="PTHR38480:SF1">
    <property type="entry name" value="SLR0254 PROTEIN"/>
    <property type="match status" value="1"/>
</dbReference>